<keyword evidence="2" id="KW-0732">Signal</keyword>
<gene>
    <name evidence="4" type="ORF">AAW00_05915</name>
</gene>
<evidence type="ECO:0000259" key="3">
    <source>
        <dbReference type="Pfam" id="PF04151"/>
    </source>
</evidence>
<dbReference type="Gene3D" id="2.60.120.380">
    <property type="match status" value="1"/>
</dbReference>
<dbReference type="PATRIC" id="fig|1581420.6.peg.1194"/>
<dbReference type="STRING" id="1581420.AAW00_05915"/>
<accession>A0A0G9N2X5</accession>
<organism evidence="4 5">
    <name type="scientific">Aurantiacibacter luteus</name>
    <dbReference type="NCBI Taxonomy" id="1581420"/>
    <lineage>
        <taxon>Bacteria</taxon>
        <taxon>Pseudomonadati</taxon>
        <taxon>Pseudomonadota</taxon>
        <taxon>Alphaproteobacteria</taxon>
        <taxon>Sphingomonadales</taxon>
        <taxon>Erythrobacteraceae</taxon>
        <taxon>Aurantiacibacter</taxon>
    </lineage>
</organism>
<evidence type="ECO:0000313" key="4">
    <source>
        <dbReference type="EMBL" id="KLE35893.1"/>
    </source>
</evidence>
<protein>
    <recommendedName>
        <fullName evidence="3">Peptidase C-terminal archaeal/bacterial domain-containing protein</fullName>
    </recommendedName>
</protein>
<sequence>MRFDFGHYRLGKTALLLGAAALLVPVTASAQRNLDEESSNVRMYQGTVDSAPAEFRVSVPANSVMQIDVMTTSELDPMVTVTDARTGEVIAEDDDGGDDLNSRVRIRGEERGRAIVISVNSYDSTWVEEGESYGGSFDLRLATSAFVPHRTRAVTWGARETGTVSGSDEPDTYTFRAAAGDRLEVALVSPDNSGLDPYLELQDASGEVIAFNDDSNGLNSYISHRFAEAGTYTIVAKGYGSSTGDYVLRVRERRDVAPLTGLQSIGIGGEASGELVPGYVDDDYTQPMFVEYALSEAARAAIRAGNGAVTVHVDADEGGDPDFGGNIDPFVRVGLDTPLGFAMIAEDDDGSGTLNSLLPLDLGLIADRPDLLDLLRIRVQSLGGNGGAYTLRLAEGLEERAGYDLESNGPPPPPMIMTSPTS</sequence>
<dbReference type="EMBL" id="LBHB01000001">
    <property type="protein sequence ID" value="KLE35893.1"/>
    <property type="molecule type" value="Genomic_DNA"/>
</dbReference>
<evidence type="ECO:0000256" key="1">
    <source>
        <dbReference type="SAM" id="MobiDB-lite"/>
    </source>
</evidence>
<feature type="chain" id="PRO_5002580815" description="Peptidase C-terminal archaeal/bacterial domain-containing protein" evidence="2">
    <location>
        <begin position="31"/>
        <end position="422"/>
    </location>
</feature>
<feature type="domain" description="Peptidase C-terminal archaeal/bacterial" evidence="3">
    <location>
        <begin position="171"/>
        <end position="235"/>
    </location>
</feature>
<dbReference type="SUPFAM" id="SSF89260">
    <property type="entry name" value="Collagen-binding domain"/>
    <property type="match status" value="1"/>
</dbReference>
<dbReference type="AlphaFoldDB" id="A0A0G9N2X5"/>
<feature type="region of interest" description="Disordered" evidence="1">
    <location>
        <begin position="402"/>
        <end position="422"/>
    </location>
</feature>
<comment type="caution">
    <text evidence="4">The sequence shown here is derived from an EMBL/GenBank/DDBJ whole genome shotgun (WGS) entry which is preliminary data.</text>
</comment>
<dbReference type="OrthoDB" id="733404at2"/>
<evidence type="ECO:0000313" key="5">
    <source>
        <dbReference type="Proteomes" id="UP000053464"/>
    </source>
</evidence>
<dbReference type="RefSeq" id="WP_047003297.1">
    <property type="nucleotide sequence ID" value="NZ_LBHB01000001.1"/>
</dbReference>
<name>A0A0G9N2X5_9SPHN</name>
<dbReference type="Proteomes" id="UP000053464">
    <property type="component" value="Unassembled WGS sequence"/>
</dbReference>
<reference evidence="4 5" key="1">
    <citation type="submission" date="2015-04" db="EMBL/GenBank/DDBJ databases">
        <title>The draft genome sequence of Erythrobacter luteus KA37.</title>
        <authorList>
            <person name="Zhuang L."/>
            <person name="Liu Y."/>
            <person name="Shao Z."/>
        </authorList>
    </citation>
    <scope>NUCLEOTIDE SEQUENCE [LARGE SCALE GENOMIC DNA]</scope>
    <source>
        <strain evidence="4 5">KA37</strain>
    </source>
</reference>
<proteinExistence type="predicted"/>
<keyword evidence="5" id="KW-1185">Reference proteome</keyword>
<evidence type="ECO:0000256" key="2">
    <source>
        <dbReference type="SAM" id="SignalP"/>
    </source>
</evidence>
<dbReference type="InterPro" id="IPR007280">
    <property type="entry name" value="Peptidase_C_arc/bac"/>
</dbReference>
<dbReference type="Pfam" id="PF04151">
    <property type="entry name" value="PPC"/>
    <property type="match status" value="1"/>
</dbReference>
<feature type="signal peptide" evidence="2">
    <location>
        <begin position="1"/>
        <end position="30"/>
    </location>
</feature>